<dbReference type="AlphaFoldDB" id="A0A9X1Y5C7"/>
<dbReference type="RefSeq" id="WP_248665535.1">
    <property type="nucleotide sequence ID" value="NZ_JALPRX010000009.1"/>
</dbReference>
<dbReference type="Gene3D" id="1.20.140.10">
    <property type="entry name" value="Butyryl-CoA Dehydrogenase, subunit A, domain 3"/>
    <property type="match status" value="1"/>
</dbReference>
<sequence length="495" mass="55077">MLRTGQDYLAALRDGRRVRIGAELVTDVAAHPAFRDTAASFAALYDRKRAPEHRDALSFVPEDAGADGEPCSAWYLLPRDRADLRRRAEAHRRIAQWSHGLLGRSMDHFASYVTGLRMCPELFEGNRAGFGDNLVRYHARMRREDLFTSYLVLSPQAARSAELYQRQAHGHPSLRIEREDDDGIVVSGVKNFGTGVVFADDAWIGNILPLDPAERAHALTCAVPLGSPGVSIWVREPFALKARGPAENYFSTHFDETDAVLVLERVKVPWERVFLLDDPALSRDIYFRTPAHLMGNHQSTLRFVEKLKLLGGIAHKAAELSGVLHLVPVQQVLGRLAAFEATLLALATAQVEECESLVPGYVNVNRRYLYAAINACAHEYAGIADRVKELLGANPFQMPADASLFEDPDLRATFEAHWGAPGADATTRFGFVKLAWDLLGSDFGGRHTQYERFYGGPVVVNDLYSFRHCPWEERRGAVDRLLDALPLPAARRAAE</sequence>
<evidence type="ECO:0000259" key="5">
    <source>
        <dbReference type="Pfam" id="PF11794"/>
    </source>
</evidence>
<name>A0A9X1Y5C7_9PROT</name>
<accession>A0A9X1Y5C7</accession>
<dbReference type="InterPro" id="IPR004925">
    <property type="entry name" value="HpaB/PvcC/4-BUDH"/>
</dbReference>
<dbReference type="Pfam" id="PF03241">
    <property type="entry name" value="HpaB"/>
    <property type="match status" value="1"/>
</dbReference>
<protein>
    <recommendedName>
        <fullName evidence="8">4-hydroxyphenylacetate 3-monooxygenase</fullName>
    </recommendedName>
</protein>
<dbReference type="PANTHER" id="PTHR36117">
    <property type="entry name" value="4-HYDROXYPHENYLACETATE 3-MONOOXYGENASE-RELATED"/>
    <property type="match status" value="1"/>
</dbReference>
<evidence type="ECO:0000313" key="7">
    <source>
        <dbReference type="Proteomes" id="UP001139516"/>
    </source>
</evidence>
<dbReference type="InterPro" id="IPR024719">
    <property type="entry name" value="HpaB/PvcC/4-BUDH_C"/>
</dbReference>
<evidence type="ECO:0000256" key="3">
    <source>
        <dbReference type="ARBA" id="ARBA00023002"/>
    </source>
</evidence>
<proteinExistence type="predicted"/>
<dbReference type="GO" id="GO:0016627">
    <property type="term" value="F:oxidoreductase activity, acting on the CH-CH group of donors"/>
    <property type="evidence" value="ECO:0007669"/>
    <property type="project" value="InterPro"/>
</dbReference>
<evidence type="ECO:0008006" key="8">
    <source>
        <dbReference type="Google" id="ProtNLM"/>
    </source>
</evidence>
<evidence type="ECO:0000313" key="6">
    <source>
        <dbReference type="EMBL" id="MCK8783412.1"/>
    </source>
</evidence>
<dbReference type="Gene3D" id="1.10.3140.10">
    <property type="entry name" value="4-hydroxybutyryl-coa dehydratase, domain 1"/>
    <property type="match status" value="1"/>
</dbReference>
<dbReference type="EMBL" id="JALPRX010000009">
    <property type="protein sequence ID" value="MCK8783412.1"/>
    <property type="molecule type" value="Genomic_DNA"/>
</dbReference>
<keyword evidence="3" id="KW-0560">Oxidoreductase</keyword>
<keyword evidence="7" id="KW-1185">Reference proteome</keyword>
<feature type="domain" description="HpaB/PvcC/4-BUDH C-terminal" evidence="4">
    <location>
        <begin position="283"/>
        <end position="482"/>
    </location>
</feature>
<dbReference type="Gene3D" id="2.40.110.10">
    <property type="entry name" value="Butyryl-CoA Dehydrogenase, subunit A, domain 2"/>
    <property type="match status" value="1"/>
</dbReference>
<evidence type="ECO:0000256" key="2">
    <source>
        <dbReference type="ARBA" id="ARBA00022827"/>
    </source>
</evidence>
<organism evidence="6 7">
    <name type="scientific">Roseomonas acroporae</name>
    <dbReference type="NCBI Taxonomy" id="2937791"/>
    <lineage>
        <taxon>Bacteria</taxon>
        <taxon>Pseudomonadati</taxon>
        <taxon>Pseudomonadota</taxon>
        <taxon>Alphaproteobacteria</taxon>
        <taxon>Acetobacterales</taxon>
        <taxon>Roseomonadaceae</taxon>
        <taxon>Roseomonas</taxon>
    </lineage>
</organism>
<comment type="caution">
    <text evidence="6">The sequence shown here is derived from an EMBL/GenBank/DDBJ whole genome shotgun (WGS) entry which is preliminary data.</text>
</comment>
<evidence type="ECO:0000256" key="1">
    <source>
        <dbReference type="ARBA" id="ARBA00022630"/>
    </source>
</evidence>
<dbReference type="InterPro" id="IPR036250">
    <property type="entry name" value="AcylCo_DH-like_C"/>
</dbReference>
<dbReference type="InterPro" id="IPR009100">
    <property type="entry name" value="AcylCoA_DH/oxidase_NM_dom_sf"/>
</dbReference>
<reference evidence="6" key="1">
    <citation type="submission" date="2022-04" db="EMBL/GenBank/DDBJ databases">
        <title>Roseomonas acroporae sp. nov., isolated from coral Acropora digitifera.</title>
        <authorList>
            <person name="Sun H."/>
        </authorList>
    </citation>
    <scope>NUCLEOTIDE SEQUENCE</scope>
    <source>
        <strain evidence="6">NAR14</strain>
    </source>
</reference>
<dbReference type="SUPFAM" id="SSF47203">
    <property type="entry name" value="Acyl-CoA dehydrogenase C-terminal domain-like"/>
    <property type="match status" value="1"/>
</dbReference>
<keyword evidence="2" id="KW-0274">FAD</keyword>
<dbReference type="InterPro" id="IPR024674">
    <property type="entry name" value="HpaB/PvcC/4-BUDH_N"/>
</dbReference>
<keyword evidence="1" id="KW-0285">Flavoprotein</keyword>
<dbReference type="InterPro" id="IPR046373">
    <property type="entry name" value="Acyl-CoA_Oxase/DH_mid-dom_sf"/>
</dbReference>
<dbReference type="PANTHER" id="PTHR36117:SF3">
    <property type="entry name" value="4-HYDROXYPHENYLACETATE 3-MONOOXYGENASE-RELATED"/>
    <property type="match status" value="1"/>
</dbReference>
<dbReference type="Pfam" id="PF11794">
    <property type="entry name" value="HpaB_N"/>
    <property type="match status" value="1"/>
</dbReference>
<evidence type="ECO:0000259" key="4">
    <source>
        <dbReference type="Pfam" id="PF03241"/>
    </source>
</evidence>
<gene>
    <name evidence="6" type="ORF">M0638_03310</name>
</gene>
<dbReference type="Proteomes" id="UP001139516">
    <property type="component" value="Unassembled WGS sequence"/>
</dbReference>
<dbReference type="SUPFAM" id="SSF56645">
    <property type="entry name" value="Acyl-CoA dehydrogenase NM domain-like"/>
    <property type="match status" value="1"/>
</dbReference>
<feature type="domain" description="HpaB/PvcC/4-BUDH N-terminal" evidence="5">
    <location>
        <begin position="4"/>
        <end position="275"/>
    </location>
</feature>